<evidence type="ECO:0000256" key="1">
    <source>
        <dbReference type="SAM" id="SignalP"/>
    </source>
</evidence>
<dbReference type="PROSITE" id="PS51257">
    <property type="entry name" value="PROKAR_LIPOPROTEIN"/>
    <property type="match status" value="1"/>
</dbReference>
<accession>A0ABT9L0Q0</accession>
<keyword evidence="3" id="KW-1185">Reference proteome</keyword>
<comment type="caution">
    <text evidence="2">The sequence shown here is derived from an EMBL/GenBank/DDBJ whole genome shotgun (WGS) entry which is preliminary data.</text>
</comment>
<feature type="chain" id="PRO_5046745021" description="Lipoprotein" evidence="1">
    <location>
        <begin position="27"/>
        <end position="136"/>
    </location>
</feature>
<gene>
    <name evidence="2" type="ORF">JOF35_006629</name>
</gene>
<protein>
    <recommendedName>
        <fullName evidence="4">Lipoprotein</fullName>
    </recommendedName>
</protein>
<evidence type="ECO:0000313" key="2">
    <source>
        <dbReference type="EMBL" id="MDP9614291.1"/>
    </source>
</evidence>
<dbReference type="EMBL" id="JAURUE010000002">
    <property type="protein sequence ID" value="MDP9614291.1"/>
    <property type="molecule type" value="Genomic_DNA"/>
</dbReference>
<reference evidence="2 3" key="1">
    <citation type="submission" date="2023-07" db="EMBL/GenBank/DDBJ databases">
        <title>Sequencing the genomes of 1000 actinobacteria strains.</title>
        <authorList>
            <person name="Klenk H.-P."/>
        </authorList>
    </citation>
    <scope>NUCLEOTIDE SEQUENCE [LARGE SCALE GENOMIC DNA]</scope>
    <source>
        <strain evidence="2 3">DSM 41600</strain>
    </source>
</reference>
<feature type="signal peptide" evidence="1">
    <location>
        <begin position="1"/>
        <end position="26"/>
    </location>
</feature>
<proteinExistence type="predicted"/>
<name>A0ABT9L0Q0_9ACTN</name>
<dbReference type="Proteomes" id="UP001234880">
    <property type="component" value="Unassembled WGS sequence"/>
</dbReference>
<evidence type="ECO:0008006" key="4">
    <source>
        <dbReference type="Google" id="ProtNLM"/>
    </source>
</evidence>
<sequence>MRQVSIRWAVAAVACTTLLGSVTGCAAQEKRLPPVSSSAVIGHWRGDCGATLDVARNGHFTFAEFPSGEGPHDERRLNGSGQWYLYRGGKGAPPPSLDLKHHRTLFSLLFTRSPEGALTRMRFEEEDRTCWFTRKK</sequence>
<evidence type="ECO:0000313" key="3">
    <source>
        <dbReference type="Proteomes" id="UP001234880"/>
    </source>
</evidence>
<keyword evidence="1" id="KW-0732">Signal</keyword>
<organism evidence="2 3">
    <name type="scientific">Streptomyces demainii</name>
    <dbReference type="NCBI Taxonomy" id="588122"/>
    <lineage>
        <taxon>Bacteria</taxon>
        <taxon>Bacillati</taxon>
        <taxon>Actinomycetota</taxon>
        <taxon>Actinomycetes</taxon>
        <taxon>Kitasatosporales</taxon>
        <taxon>Streptomycetaceae</taxon>
        <taxon>Streptomyces</taxon>
    </lineage>
</organism>